<dbReference type="Proteomes" id="UP000703315">
    <property type="component" value="Unassembled WGS sequence"/>
</dbReference>
<feature type="transmembrane region" description="Helical" evidence="2">
    <location>
        <begin position="18"/>
        <end position="38"/>
    </location>
</feature>
<evidence type="ECO:0000313" key="4">
    <source>
        <dbReference type="Proteomes" id="UP000703315"/>
    </source>
</evidence>
<dbReference type="EMBL" id="DYXC01000106">
    <property type="protein sequence ID" value="HJF15061.1"/>
    <property type="molecule type" value="Genomic_DNA"/>
</dbReference>
<dbReference type="Gene3D" id="3.40.190.10">
    <property type="entry name" value="Periplasmic binding protein-like II"/>
    <property type="match status" value="1"/>
</dbReference>
<dbReference type="AlphaFoldDB" id="A0A921FP00"/>
<evidence type="ECO:0000313" key="3">
    <source>
        <dbReference type="EMBL" id="HJF15061.1"/>
    </source>
</evidence>
<organism evidence="3 4">
    <name type="scientific">Enteractinococcus helveticum</name>
    <dbReference type="NCBI Taxonomy" id="1837282"/>
    <lineage>
        <taxon>Bacteria</taxon>
        <taxon>Bacillati</taxon>
        <taxon>Actinomycetota</taxon>
        <taxon>Actinomycetes</taxon>
        <taxon>Micrococcales</taxon>
        <taxon>Micrococcaceae</taxon>
    </lineage>
</organism>
<comment type="caution">
    <text evidence="3">The sequence shown here is derived from an EMBL/GenBank/DDBJ whole genome shotgun (WGS) entry which is preliminary data.</text>
</comment>
<dbReference type="Gene3D" id="3.40.190.150">
    <property type="entry name" value="Bordetella uptake gene, domain 1"/>
    <property type="match status" value="1"/>
</dbReference>
<reference evidence="3" key="1">
    <citation type="journal article" date="2021" name="PeerJ">
        <title>Extensive microbial diversity within the chicken gut microbiome revealed by metagenomics and culture.</title>
        <authorList>
            <person name="Gilroy R."/>
            <person name="Ravi A."/>
            <person name="Getino M."/>
            <person name="Pursley I."/>
            <person name="Horton D.L."/>
            <person name="Alikhan N.F."/>
            <person name="Baker D."/>
            <person name="Gharbi K."/>
            <person name="Hall N."/>
            <person name="Watson M."/>
            <person name="Adriaenssens E.M."/>
            <person name="Foster-Nyarko E."/>
            <person name="Jarju S."/>
            <person name="Secka A."/>
            <person name="Antonio M."/>
            <person name="Oren A."/>
            <person name="Chaudhuri R.R."/>
            <person name="La Ragione R."/>
            <person name="Hildebrand F."/>
            <person name="Pallen M.J."/>
        </authorList>
    </citation>
    <scope>NUCLEOTIDE SEQUENCE</scope>
    <source>
        <strain evidence="3">ChiHjej13B12-14962</strain>
    </source>
</reference>
<proteinExistence type="inferred from homology"/>
<gene>
    <name evidence="3" type="ORF">K8V32_09720</name>
</gene>
<dbReference type="PANTHER" id="PTHR42928">
    <property type="entry name" value="TRICARBOXYLATE-BINDING PROTEIN"/>
    <property type="match status" value="1"/>
</dbReference>
<reference evidence="3" key="2">
    <citation type="submission" date="2021-09" db="EMBL/GenBank/DDBJ databases">
        <authorList>
            <person name="Gilroy R."/>
        </authorList>
    </citation>
    <scope>NUCLEOTIDE SEQUENCE</scope>
    <source>
        <strain evidence="3">ChiHjej13B12-14962</strain>
    </source>
</reference>
<dbReference type="PANTHER" id="PTHR42928:SF5">
    <property type="entry name" value="BLR1237 PROTEIN"/>
    <property type="match status" value="1"/>
</dbReference>
<evidence type="ECO:0000256" key="2">
    <source>
        <dbReference type="SAM" id="Phobius"/>
    </source>
</evidence>
<keyword evidence="2" id="KW-1133">Transmembrane helix</keyword>
<evidence type="ECO:0000256" key="1">
    <source>
        <dbReference type="ARBA" id="ARBA00006987"/>
    </source>
</evidence>
<dbReference type="InterPro" id="IPR042100">
    <property type="entry name" value="Bug_dom1"/>
</dbReference>
<dbReference type="SUPFAM" id="SSF53850">
    <property type="entry name" value="Periplasmic binding protein-like II"/>
    <property type="match status" value="1"/>
</dbReference>
<protein>
    <submittedName>
        <fullName evidence="3">Tripartite tricarboxylate transporter substrate binding protein</fullName>
    </submittedName>
</protein>
<sequence>MAIVVHVTKIGVSMSRKLSYIGLSAIGLVLMVGCASGSNSANTDFPAKDIHLVVPWDAGGDGDLTARTLAPLMEEELGVNIIVENRPGANGSVGYTWLLDQKADGYTISMAGPEVATLQFQDYEIDPKNYAFIGQGISGPGAIAVPANSPYETLDELLEAGVSNPGEISFSSPGVGSVWDLATQRIIEESSAEFSSIPFDGSAPAVHAASSGHVDFTTSAIGLLGPQVEGGEMRFLAMLTEERLDDYPDVPTAKELGIDVEHSTWVGMMAPAETPDEVVEVLSDAMSTAVENEEFQDTMTNADIIPLNRPSSEMDEFVLEQADINRPLFDDMELEQ</sequence>
<keyword evidence="2" id="KW-0812">Transmembrane</keyword>
<dbReference type="PIRSF" id="PIRSF017082">
    <property type="entry name" value="YflP"/>
    <property type="match status" value="1"/>
</dbReference>
<dbReference type="Pfam" id="PF03401">
    <property type="entry name" value="TctC"/>
    <property type="match status" value="1"/>
</dbReference>
<keyword evidence="2" id="KW-0472">Membrane</keyword>
<name>A0A921FP00_9MICC</name>
<dbReference type="CDD" id="cd07012">
    <property type="entry name" value="PBP2_Bug_TTT"/>
    <property type="match status" value="1"/>
</dbReference>
<dbReference type="RefSeq" id="WP_303906475.1">
    <property type="nucleotide sequence ID" value="NZ_DYXC01000106.1"/>
</dbReference>
<comment type="similarity">
    <text evidence="1">Belongs to the UPF0065 (bug) family.</text>
</comment>
<accession>A0A921FP00</accession>
<dbReference type="InterPro" id="IPR005064">
    <property type="entry name" value="BUG"/>
</dbReference>